<dbReference type="HOGENOM" id="CLU_3097988_0_0_3"/>
<organism evidence="1 2">
    <name type="scientific">Cylindrospermum stagnale PCC 7417</name>
    <dbReference type="NCBI Taxonomy" id="56107"/>
    <lineage>
        <taxon>Bacteria</taxon>
        <taxon>Bacillati</taxon>
        <taxon>Cyanobacteriota</taxon>
        <taxon>Cyanophyceae</taxon>
        <taxon>Nostocales</taxon>
        <taxon>Nostocaceae</taxon>
        <taxon>Cylindrospermum</taxon>
    </lineage>
</organism>
<name>K9WWZ3_9NOST</name>
<dbReference type="STRING" id="56107.Cylst_2514"/>
<dbReference type="AlphaFoldDB" id="K9WWZ3"/>
<sequence>MSDDLACMIYADINENELAEKLRRLLSQKNYNASFFLDDNEILVIKNLSFD</sequence>
<proteinExistence type="predicted"/>
<protein>
    <submittedName>
        <fullName evidence="1">Uncharacterized protein</fullName>
    </submittedName>
</protein>
<accession>K9WWZ3</accession>
<dbReference type="RefSeq" id="WP_015207977.1">
    <property type="nucleotide sequence ID" value="NC_019757.1"/>
</dbReference>
<dbReference type="KEGG" id="csg:Cylst_2514"/>
<keyword evidence="2" id="KW-1185">Reference proteome</keyword>
<reference evidence="1" key="1">
    <citation type="submission" date="2012-06" db="EMBL/GenBank/DDBJ databases">
        <title>Finished chromosome of genome of Cylindrospermum stagnale PCC 7417.</title>
        <authorList>
            <consortium name="US DOE Joint Genome Institute"/>
            <person name="Gugger M."/>
            <person name="Coursin T."/>
            <person name="Rippka R."/>
            <person name="Tandeau De Marsac N."/>
            <person name="Huntemann M."/>
            <person name="Wei C.-L."/>
            <person name="Han J."/>
            <person name="Detter J.C."/>
            <person name="Han C."/>
            <person name="Tapia R."/>
            <person name="Chen A."/>
            <person name="Kyrpides N."/>
            <person name="Mavromatis K."/>
            <person name="Markowitz V."/>
            <person name="Szeto E."/>
            <person name="Ivanova N."/>
            <person name="Pagani I."/>
            <person name="Pati A."/>
            <person name="Goodwin L."/>
            <person name="Nordberg H.P."/>
            <person name="Cantor M.N."/>
            <person name="Hua S.X."/>
            <person name="Woyke T."/>
            <person name="Kerfeld C.A."/>
        </authorList>
    </citation>
    <scope>NUCLEOTIDE SEQUENCE [LARGE SCALE GENOMIC DNA]</scope>
    <source>
        <strain evidence="1">PCC 7417</strain>
    </source>
</reference>
<dbReference type="EMBL" id="CP003642">
    <property type="protein sequence ID" value="AFZ24723.1"/>
    <property type="molecule type" value="Genomic_DNA"/>
</dbReference>
<evidence type="ECO:0000313" key="1">
    <source>
        <dbReference type="EMBL" id="AFZ24723.1"/>
    </source>
</evidence>
<dbReference type="OrthoDB" id="470767at2"/>
<evidence type="ECO:0000313" key="2">
    <source>
        <dbReference type="Proteomes" id="UP000010475"/>
    </source>
</evidence>
<gene>
    <name evidence="1" type="ORF">Cylst_2514</name>
</gene>
<dbReference type="Proteomes" id="UP000010475">
    <property type="component" value="Chromosome"/>
</dbReference>